<feature type="transmembrane region" description="Helical" evidence="1">
    <location>
        <begin position="168"/>
        <end position="198"/>
    </location>
</feature>
<evidence type="ECO:0000256" key="1">
    <source>
        <dbReference type="SAM" id="Phobius"/>
    </source>
</evidence>
<dbReference type="Pfam" id="PF01757">
    <property type="entry name" value="Acyl_transf_3"/>
    <property type="match status" value="1"/>
</dbReference>
<name>A0AAN1NSN1_9GAMM</name>
<organism evidence="3 4">
    <name type="scientific">Pantoea vagans</name>
    <dbReference type="NCBI Taxonomy" id="470934"/>
    <lineage>
        <taxon>Bacteria</taxon>
        <taxon>Pseudomonadati</taxon>
        <taxon>Pseudomonadota</taxon>
        <taxon>Gammaproteobacteria</taxon>
        <taxon>Enterobacterales</taxon>
        <taxon>Erwiniaceae</taxon>
        <taxon>Pantoea</taxon>
    </lineage>
</organism>
<feature type="transmembrane region" description="Helical" evidence="1">
    <location>
        <begin position="238"/>
        <end position="257"/>
    </location>
</feature>
<dbReference type="InterPro" id="IPR050879">
    <property type="entry name" value="Acyltransferase_3"/>
</dbReference>
<sequence length="384" mass="44687">MSMVKKGKLNIEIEYLRFFAIIAVLLEHLPTLYIWSKHQLLQNINKYVEFWPGVDLFFAISGYLIATNLLTHLDSKQSATQIFRHAIIPFFVKRIYRLLPASWFWMFVVLFFSAFYNVTHAFGEFRHNIIYCITIITFSFNVFSGYLLEQGYLPTYGPYWSLSLEEQFYFVAPFILLFMRTGWKVITFSLIAVFLLYIVQQGDWSPNFRYHGLIFGVLLAMLKLSLGNKIKPIILGQWYIRYLVNFFLLFSLFAIPAAFKGSVYLFGSLALTSALLVYIASWDRGYFMAPESEGIVSRTMSWIASRSYSIYLAHMPVIYLVQESTVRIMVHYGFAAGDSYLRSLWMTIIAVGLIFISSELSYRYLEVPLRNKGRKVARKYEVAA</sequence>
<dbReference type="InterPro" id="IPR002656">
    <property type="entry name" value="Acyl_transf_3_dom"/>
</dbReference>
<evidence type="ECO:0000259" key="2">
    <source>
        <dbReference type="Pfam" id="PF01757"/>
    </source>
</evidence>
<reference evidence="3 4" key="1">
    <citation type="journal article" date="2018" name="Int J Genomics">
        <title>Comparative Genomics Analysis of Plasmid pPV989-94 from a Clinical Isolate of Pantoea vagans PV989.</title>
        <authorList>
            <person name="Xu L."/>
            <person name="Yin M."/>
            <person name="Zhu T."/>
            <person name="Lu J."/>
            <person name="Bao Q."/>
        </authorList>
    </citation>
    <scope>NUCLEOTIDE SEQUENCE [LARGE SCALE GENOMIC DNA]</scope>
    <source>
        <strain evidence="3 4">PV989</strain>
    </source>
</reference>
<feature type="transmembrane region" description="Helical" evidence="1">
    <location>
        <begin position="128"/>
        <end position="148"/>
    </location>
</feature>
<dbReference type="GO" id="GO:0016747">
    <property type="term" value="F:acyltransferase activity, transferring groups other than amino-acyl groups"/>
    <property type="evidence" value="ECO:0007669"/>
    <property type="project" value="InterPro"/>
</dbReference>
<feature type="transmembrane region" description="Helical" evidence="1">
    <location>
        <begin position="342"/>
        <end position="365"/>
    </location>
</feature>
<evidence type="ECO:0000313" key="4">
    <source>
        <dbReference type="Proteomes" id="UP000241538"/>
    </source>
</evidence>
<feature type="transmembrane region" description="Helical" evidence="1">
    <location>
        <begin position="56"/>
        <end position="74"/>
    </location>
</feature>
<feature type="transmembrane region" description="Helical" evidence="1">
    <location>
        <begin position="303"/>
        <end position="322"/>
    </location>
</feature>
<dbReference type="Proteomes" id="UP000241538">
    <property type="component" value="Chromosome"/>
</dbReference>
<dbReference type="GO" id="GO:0009103">
    <property type="term" value="P:lipopolysaccharide biosynthetic process"/>
    <property type="evidence" value="ECO:0007669"/>
    <property type="project" value="TreeGrafter"/>
</dbReference>
<dbReference type="PANTHER" id="PTHR23028:SF53">
    <property type="entry name" value="ACYL_TRANSF_3 DOMAIN-CONTAINING PROTEIN"/>
    <property type="match status" value="1"/>
</dbReference>
<keyword evidence="1" id="KW-0812">Transmembrane</keyword>
<dbReference type="PANTHER" id="PTHR23028">
    <property type="entry name" value="ACETYLTRANSFERASE"/>
    <property type="match status" value="1"/>
</dbReference>
<feature type="transmembrane region" description="Helical" evidence="1">
    <location>
        <begin position="263"/>
        <end position="282"/>
    </location>
</feature>
<protein>
    <submittedName>
        <fullName evidence="3">Acyltransferase</fullName>
    </submittedName>
</protein>
<keyword evidence="1" id="KW-1133">Transmembrane helix</keyword>
<dbReference type="AlphaFoldDB" id="A0AAN1NSN1"/>
<keyword evidence="3" id="KW-0012">Acyltransferase</keyword>
<dbReference type="EMBL" id="CP028349">
    <property type="protein sequence ID" value="AVV38431.1"/>
    <property type="molecule type" value="Genomic_DNA"/>
</dbReference>
<feature type="transmembrane region" description="Helical" evidence="1">
    <location>
        <begin position="95"/>
        <end position="116"/>
    </location>
</feature>
<keyword evidence="3" id="KW-0808">Transferase</keyword>
<feature type="transmembrane region" description="Helical" evidence="1">
    <location>
        <begin position="15"/>
        <end position="36"/>
    </location>
</feature>
<dbReference type="GO" id="GO:0016020">
    <property type="term" value="C:membrane"/>
    <property type="evidence" value="ECO:0007669"/>
    <property type="project" value="TreeGrafter"/>
</dbReference>
<feature type="domain" description="Acyltransferase 3" evidence="2">
    <location>
        <begin position="11"/>
        <end position="355"/>
    </location>
</feature>
<evidence type="ECO:0000313" key="3">
    <source>
        <dbReference type="EMBL" id="AVV38431.1"/>
    </source>
</evidence>
<gene>
    <name evidence="3" type="ORF">C9381_15030</name>
</gene>
<feature type="transmembrane region" description="Helical" evidence="1">
    <location>
        <begin position="210"/>
        <end position="226"/>
    </location>
</feature>
<accession>A0AAN1NSN1</accession>
<proteinExistence type="predicted"/>
<keyword evidence="1" id="KW-0472">Membrane</keyword>